<dbReference type="AlphaFoldDB" id="A0A917JPM5"/>
<dbReference type="Pfam" id="PF25885">
    <property type="entry name" value="HH_EMRA"/>
    <property type="match status" value="1"/>
</dbReference>
<evidence type="ECO:0000313" key="5">
    <source>
        <dbReference type="Proteomes" id="UP000613743"/>
    </source>
</evidence>
<dbReference type="EMBL" id="BMPZ01000002">
    <property type="protein sequence ID" value="GGI77250.1"/>
    <property type="molecule type" value="Genomic_DNA"/>
</dbReference>
<reference evidence="4" key="2">
    <citation type="submission" date="2020-09" db="EMBL/GenBank/DDBJ databases">
        <authorList>
            <person name="Sun Q."/>
            <person name="Ohkuma M."/>
        </authorList>
    </citation>
    <scope>NUCLEOTIDE SEQUENCE</scope>
    <source>
        <strain evidence="4">JCM 30804</strain>
    </source>
</reference>
<reference evidence="4" key="1">
    <citation type="journal article" date="2014" name="Int. J. Syst. Evol. Microbiol.">
        <title>Complete genome sequence of Corynebacterium casei LMG S-19264T (=DSM 44701T), isolated from a smear-ripened cheese.</title>
        <authorList>
            <consortium name="US DOE Joint Genome Institute (JGI-PGF)"/>
            <person name="Walter F."/>
            <person name="Albersmeier A."/>
            <person name="Kalinowski J."/>
            <person name="Ruckert C."/>
        </authorList>
    </citation>
    <scope>NUCLEOTIDE SEQUENCE</scope>
    <source>
        <strain evidence="4">JCM 30804</strain>
    </source>
</reference>
<feature type="domain" description="Multidrug resistance protein MdtA-like C-terminal permuted SH3" evidence="3">
    <location>
        <begin position="282"/>
        <end position="342"/>
    </location>
</feature>
<dbReference type="Gene3D" id="2.40.30.170">
    <property type="match status" value="1"/>
</dbReference>
<dbReference type="InterPro" id="IPR058633">
    <property type="entry name" value="EmrA/FarA_HH"/>
</dbReference>
<dbReference type="NCBIfam" id="TIGR01730">
    <property type="entry name" value="RND_mfp"/>
    <property type="match status" value="1"/>
</dbReference>
<comment type="similarity">
    <text evidence="1">Belongs to the membrane fusion protein (MFP) (TC 8.A.1) family.</text>
</comment>
<dbReference type="GO" id="GO:1990281">
    <property type="term" value="C:efflux pump complex"/>
    <property type="evidence" value="ECO:0007669"/>
    <property type="project" value="TreeGrafter"/>
</dbReference>
<proteinExistence type="inferred from homology"/>
<evidence type="ECO:0000256" key="1">
    <source>
        <dbReference type="ARBA" id="ARBA00009477"/>
    </source>
</evidence>
<dbReference type="Proteomes" id="UP000613743">
    <property type="component" value="Unassembled WGS sequence"/>
</dbReference>
<dbReference type="PROSITE" id="PS51257">
    <property type="entry name" value="PROKAR_LIPOPROTEIN"/>
    <property type="match status" value="1"/>
</dbReference>
<dbReference type="InterPro" id="IPR058627">
    <property type="entry name" value="MdtA-like_C"/>
</dbReference>
<evidence type="ECO:0000259" key="3">
    <source>
        <dbReference type="Pfam" id="PF25967"/>
    </source>
</evidence>
<evidence type="ECO:0000313" key="4">
    <source>
        <dbReference type="EMBL" id="GGI77250.1"/>
    </source>
</evidence>
<comment type="caution">
    <text evidence="4">The sequence shown here is derived from an EMBL/GenBank/DDBJ whole genome shotgun (WGS) entry which is preliminary data.</text>
</comment>
<dbReference type="RefSeq" id="WP_188919062.1">
    <property type="nucleotide sequence ID" value="NZ_BMPZ01000002.1"/>
</dbReference>
<accession>A0A917JPM5</accession>
<gene>
    <name evidence="4" type="ORF">GCM10009332_13230</name>
</gene>
<dbReference type="PANTHER" id="PTHR30469:SF20">
    <property type="entry name" value="EFFLUX RND TRANSPORTER PERIPLASMIC ADAPTOR SUBUNIT"/>
    <property type="match status" value="1"/>
</dbReference>
<feature type="domain" description="Multidrug export protein EmrA/FarA alpha-helical hairpin" evidence="2">
    <location>
        <begin position="91"/>
        <end position="156"/>
    </location>
</feature>
<sequence>MRLYTVALAVAAASSMLVGCGKVESKVEPTIVRPVKLFQVDNFDRAEMRVFPAKVKANKQAELAFRIGGELNQLPLLEGQVVVQGQVLAHLDDRDAKNQVLLREADYELALSDFRRQTLLRNQELISKAEFDNAQAKLKSAKANLATAQDQLSYTQLKAPFSGTIAKRFIDNFQTVQAGVPILTLQRNDAVDVVIQVSESLVQATKDKDSVEDMLPQVSFANDANKLYPVTFKEFSSQVSPGTQTYEATFTLQQPKDIQVLPGMSAELRVQLVERGIQTLAIVPVAAVGKGLQPNQSLVWLFDEAKGSVRSAPVTLGEVRSQGIEILSGIKPGEKVVAAGIQHLSEGMLVKPLRWERGV</sequence>
<keyword evidence="5" id="KW-1185">Reference proteome</keyword>
<dbReference type="Gene3D" id="1.10.287.470">
    <property type="entry name" value="Helix hairpin bin"/>
    <property type="match status" value="1"/>
</dbReference>
<dbReference type="PANTHER" id="PTHR30469">
    <property type="entry name" value="MULTIDRUG RESISTANCE PROTEIN MDTA"/>
    <property type="match status" value="1"/>
</dbReference>
<dbReference type="SUPFAM" id="SSF111369">
    <property type="entry name" value="HlyD-like secretion proteins"/>
    <property type="match status" value="1"/>
</dbReference>
<name>A0A917JPM5_9GAMM</name>
<dbReference type="Pfam" id="PF25967">
    <property type="entry name" value="RND-MFP_C"/>
    <property type="match status" value="1"/>
</dbReference>
<dbReference type="InterPro" id="IPR006143">
    <property type="entry name" value="RND_pump_MFP"/>
</dbReference>
<protein>
    <submittedName>
        <fullName evidence="4">Lipoprotein</fullName>
    </submittedName>
</protein>
<organism evidence="4 5">
    <name type="scientific">Shewanella gelidii</name>
    <dbReference type="NCBI Taxonomy" id="1642821"/>
    <lineage>
        <taxon>Bacteria</taxon>
        <taxon>Pseudomonadati</taxon>
        <taxon>Pseudomonadota</taxon>
        <taxon>Gammaproteobacteria</taxon>
        <taxon>Alteromonadales</taxon>
        <taxon>Shewanellaceae</taxon>
        <taxon>Shewanella</taxon>
    </lineage>
</organism>
<dbReference type="Gene3D" id="2.40.50.100">
    <property type="match status" value="1"/>
</dbReference>
<dbReference type="GO" id="GO:0015562">
    <property type="term" value="F:efflux transmembrane transporter activity"/>
    <property type="evidence" value="ECO:0007669"/>
    <property type="project" value="TreeGrafter"/>
</dbReference>
<evidence type="ECO:0000259" key="2">
    <source>
        <dbReference type="Pfam" id="PF25885"/>
    </source>
</evidence>
<keyword evidence="4" id="KW-0449">Lipoprotein</keyword>
<dbReference type="Gene3D" id="2.40.420.20">
    <property type="match status" value="1"/>
</dbReference>